<dbReference type="AlphaFoldDB" id="B3E791"/>
<dbReference type="KEGG" id="glo:Glov_1249"/>
<evidence type="ECO:0000256" key="1">
    <source>
        <dbReference type="SAM" id="SignalP"/>
    </source>
</evidence>
<dbReference type="PROSITE" id="PS51257">
    <property type="entry name" value="PROKAR_LIPOPROTEIN"/>
    <property type="match status" value="1"/>
</dbReference>
<dbReference type="EMBL" id="CP001089">
    <property type="protein sequence ID" value="ACD94971.1"/>
    <property type="molecule type" value="Genomic_DNA"/>
</dbReference>
<evidence type="ECO:0000313" key="3">
    <source>
        <dbReference type="Proteomes" id="UP000002420"/>
    </source>
</evidence>
<keyword evidence="1" id="KW-0732">Signal</keyword>
<reference evidence="2 3" key="1">
    <citation type="submission" date="2008-05" db="EMBL/GenBank/DDBJ databases">
        <title>Complete sequence of chromosome of Geobacter lovleyi SZ.</title>
        <authorList>
            <consortium name="US DOE Joint Genome Institute"/>
            <person name="Lucas S."/>
            <person name="Copeland A."/>
            <person name="Lapidus A."/>
            <person name="Glavina del Rio T."/>
            <person name="Dalin E."/>
            <person name="Tice H."/>
            <person name="Bruce D."/>
            <person name="Goodwin L."/>
            <person name="Pitluck S."/>
            <person name="Chertkov O."/>
            <person name="Meincke L."/>
            <person name="Brettin T."/>
            <person name="Detter J.C."/>
            <person name="Han C."/>
            <person name="Tapia R."/>
            <person name="Kuske C.R."/>
            <person name="Schmutz J."/>
            <person name="Larimer F."/>
            <person name="Land M."/>
            <person name="Hauser L."/>
            <person name="Kyrpides N."/>
            <person name="Mikhailova N."/>
            <person name="Sung Y."/>
            <person name="Fletcher K.E."/>
            <person name="Ritalahti K.M."/>
            <person name="Loeffler F.E."/>
            <person name="Richardson P."/>
        </authorList>
    </citation>
    <scope>NUCLEOTIDE SEQUENCE [LARGE SCALE GENOMIC DNA]</scope>
    <source>
        <strain evidence="3">ATCC BAA-1151 / DSM 17278 / SZ</strain>
    </source>
</reference>
<proteinExistence type="predicted"/>
<dbReference type="OrthoDB" id="9818428at2"/>
<evidence type="ECO:0000313" key="2">
    <source>
        <dbReference type="EMBL" id="ACD94971.1"/>
    </source>
</evidence>
<sequence>MNRYLRYTGFCLLSLLAFGCATAPQTVYVTEAQQVTTQALEPVNLDAIGLRQDLGAKFTHQLPPEMTDELMNDIQAQLANTKRFTKVLMNASDQETYIIEPRIESLNSFESPMNMDPTRKLVTFKARVRLDVKLMNAKGQIELVKSYSDDRKLESKIPKREVMVAEKKQEFFKRAVTIGFRAAADRLGMGFNPSYEIGSVSRINGRIAYVQINTSKLRKVPKKQQAIEVIDDNNQVLASLGELQIEDGSISGRYFEKGGASVKEGMKVRARVNAMLLE</sequence>
<gene>
    <name evidence="2" type="ordered locus">Glov_1249</name>
</gene>
<feature type="signal peptide" evidence="1">
    <location>
        <begin position="1"/>
        <end position="23"/>
    </location>
</feature>
<name>B3E791_TRIL1</name>
<dbReference type="Proteomes" id="UP000002420">
    <property type="component" value="Chromosome"/>
</dbReference>
<dbReference type="RefSeq" id="WP_012469319.1">
    <property type="nucleotide sequence ID" value="NC_010814.1"/>
</dbReference>
<protein>
    <recommendedName>
        <fullName evidence="4">Lipoprotein</fullName>
    </recommendedName>
</protein>
<feature type="chain" id="PRO_5002786042" description="Lipoprotein" evidence="1">
    <location>
        <begin position="24"/>
        <end position="278"/>
    </location>
</feature>
<evidence type="ECO:0008006" key="4">
    <source>
        <dbReference type="Google" id="ProtNLM"/>
    </source>
</evidence>
<dbReference type="HOGENOM" id="CLU_1000248_0_0_7"/>
<accession>B3E791</accession>
<keyword evidence="3" id="KW-1185">Reference proteome</keyword>
<organism evidence="2 3">
    <name type="scientific">Trichlorobacter lovleyi (strain ATCC BAA-1151 / DSM 17278 / SZ)</name>
    <name type="common">Geobacter lovleyi</name>
    <dbReference type="NCBI Taxonomy" id="398767"/>
    <lineage>
        <taxon>Bacteria</taxon>
        <taxon>Pseudomonadati</taxon>
        <taxon>Thermodesulfobacteriota</taxon>
        <taxon>Desulfuromonadia</taxon>
        <taxon>Geobacterales</taxon>
        <taxon>Geobacteraceae</taxon>
        <taxon>Trichlorobacter</taxon>
    </lineage>
</organism>
<dbReference type="STRING" id="398767.Glov_1249"/>